<dbReference type="InterPro" id="IPR036388">
    <property type="entry name" value="WH-like_DNA-bd_sf"/>
</dbReference>
<dbReference type="Pfam" id="PF01047">
    <property type="entry name" value="MarR"/>
    <property type="match status" value="1"/>
</dbReference>
<dbReference type="SMART" id="SM00347">
    <property type="entry name" value="HTH_MARR"/>
    <property type="match status" value="1"/>
</dbReference>
<evidence type="ECO:0000313" key="3">
    <source>
        <dbReference type="Proteomes" id="UP000286974"/>
    </source>
</evidence>
<gene>
    <name evidence="2" type="ORF">NBRC111893_1128</name>
</gene>
<comment type="caution">
    <text evidence="2">The sequence shown here is derived from an EMBL/GenBank/DDBJ whole genome shotgun (WGS) entry which is preliminary data.</text>
</comment>
<dbReference type="InterPro" id="IPR036390">
    <property type="entry name" value="WH_DNA-bd_sf"/>
</dbReference>
<dbReference type="RefSeq" id="WP_125008157.1">
    <property type="nucleotide sequence ID" value="NZ_BEXA01000002.1"/>
</dbReference>
<evidence type="ECO:0000259" key="1">
    <source>
        <dbReference type="PROSITE" id="PS50995"/>
    </source>
</evidence>
<protein>
    <submittedName>
        <fullName evidence="2">Transcriptional regulator, MarR family</fullName>
    </submittedName>
</protein>
<proteinExistence type="predicted"/>
<dbReference type="InterPro" id="IPR000835">
    <property type="entry name" value="HTH_MarR-typ"/>
</dbReference>
<dbReference type="GO" id="GO:0003700">
    <property type="term" value="F:DNA-binding transcription factor activity"/>
    <property type="evidence" value="ECO:0007669"/>
    <property type="project" value="InterPro"/>
</dbReference>
<dbReference type="OrthoDB" id="2328486at2"/>
<name>A0A401FKT2_9LACO</name>
<organism evidence="2 3">
    <name type="scientific">Lentilactobacillus kosonis</name>
    <dbReference type="NCBI Taxonomy" id="2810561"/>
    <lineage>
        <taxon>Bacteria</taxon>
        <taxon>Bacillati</taxon>
        <taxon>Bacillota</taxon>
        <taxon>Bacilli</taxon>
        <taxon>Lactobacillales</taxon>
        <taxon>Lactobacillaceae</taxon>
        <taxon>Lentilactobacillus</taxon>
    </lineage>
</organism>
<sequence>MKEILEGLIDSANAYTEKSVRIIRQGKLTMAEWRLLQQIIAGNNTQEKLSVATTLDISTLSRQLKRLLDKQMVDKVAIGVDKRQLVYSANEEGVRVSRNLTKQLEELKTIIFERWTDEETRLLKILINRLNNSINRS</sequence>
<reference evidence="2 3" key="1">
    <citation type="submission" date="2017-11" db="EMBL/GenBank/DDBJ databases">
        <title>Draft Genome Sequence of Lactobacillus curieae NBRC 111893 isolated from Koso, a Japanese sugar-Vegetable Fermented Beverage.</title>
        <authorList>
            <person name="Chiou T.Y."/>
            <person name="Oshima K."/>
            <person name="Suda W."/>
            <person name="Hattori M."/>
            <person name="Takahashi T."/>
        </authorList>
    </citation>
    <scope>NUCLEOTIDE SEQUENCE [LARGE SCALE GENOMIC DNA]</scope>
    <source>
        <strain evidence="2 3">NBRC111893</strain>
    </source>
</reference>
<dbReference type="SUPFAM" id="SSF46785">
    <property type="entry name" value="Winged helix' DNA-binding domain"/>
    <property type="match status" value="1"/>
</dbReference>
<dbReference type="Gene3D" id="1.10.10.10">
    <property type="entry name" value="Winged helix-like DNA-binding domain superfamily/Winged helix DNA-binding domain"/>
    <property type="match status" value="1"/>
</dbReference>
<dbReference type="PROSITE" id="PS50995">
    <property type="entry name" value="HTH_MARR_2"/>
    <property type="match status" value="1"/>
</dbReference>
<feature type="domain" description="HTH marR-type" evidence="1">
    <location>
        <begin position="1"/>
        <end position="132"/>
    </location>
</feature>
<evidence type="ECO:0000313" key="2">
    <source>
        <dbReference type="EMBL" id="GAY72982.1"/>
    </source>
</evidence>
<dbReference type="AlphaFoldDB" id="A0A401FKT2"/>
<dbReference type="EMBL" id="BEXA01000002">
    <property type="protein sequence ID" value="GAY72982.1"/>
    <property type="molecule type" value="Genomic_DNA"/>
</dbReference>
<dbReference type="Proteomes" id="UP000286974">
    <property type="component" value="Unassembled WGS sequence"/>
</dbReference>
<keyword evidence="3" id="KW-1185">Reference proteome</keyword>
<accession>A0A401FKT2</accession>